<evidence type="ECO:0000256" key="6">
    <source>
        <dbReference type="ARBA" id="ARBA00016471"/>
    </source>
</evidence>
<dbReference type="FunFam" id="3.40.50.1260:FF:000006">
    <property type="entry name" value="Phosphoglycerate kinase"/>
    <property type="match status" value="1"/>
</dbReference>
<evidence type="ECO:0000256" key="13">
    <source>
        <dbReference type="PIRSR" id="PIRSR000724-1"/>
    </source>
</evidence>
<dbReference type="GO" id="GO:0043531">
    <property type="term" value="F:ADP binding"/>
    <property type="evidence" value="ECO:0007669"/>
    <property type="project" value="TreeGrafter"/>
</dbReference>
<comment type="catalytic activity">
    <reaction evidence="1 12 15">
        <text>(2R)-3-phosphoglycerate + ATP = (2R)-3-phospho-glyceroyl phosphate + ADP</text>
        <dbReference type="Rhea" id="RHEA:14801"/>
        <dbReference type="ChEBI" id="CHEBI:30616"/>
        <dbReference type="ChEBI" id="CHEBI:57604"/>
        <dbReference type="ChEBI" id="CHEBI:58272"/>
        <dbReference type="ChEBI" id="CHEBI:456216"/>
        <dbReference type="EC" id="2.7.2.3"/>
    </reaction>
</comment>
<comment type="similarity">
    <text evidence="3 12 15">Belongs to the phosphoglycerate kinase family.</text>
</comment>
<dbReference type="GO" id="GO:0005829">
    <property type="term" value="C:cytosol"/>
    <property type="evidence" value="ECO:0007669"/>
    <property type="project" value="UniProtKB-ARBA"/>
</dbReference>
<protein>
    <recommendedName>
        <fullName evidence="6 12">Phosphoglycerate kinase</fullName>
        <ecNumber evidence="5 12">2.7.2.3</ecNumber>
    </recommendedName>
</protein>
<evidence type="ECO:0000256" key="1">
    <source>
        <dbReference type="ARBA" id="ARBA00000642"/>
    </source>
</evidence>
<feature type="binding site" evidence="12 13">
    <location>
        <begin position="21"/>
        <end position="23"/>
    </location>
    <ligand>
        <name>substrate</name>
    </ligand>
</feature>
<dbReference type="EC" id="2.7.2.3" evidence="5 12"/>
<keyword evidence="8 12" id="KW-0547">Nucleotide-binding</keyword>
<evidence type="ECO:0000256" key="2">
    <source>
        <dbReference type="ARBA" id="ARBA00004838"/>
    </source>
</evidence>
<comment type="subcellular location">
    <subcellularLocation>
        <location evidence="12">Cytoplasm</location>
    </subcellularLocation>
</comment>
<dbReference type="EMBL" id="ACUX02000004">
    <property type="protein sequence ID" value="EEZ62047.1"/>
    <property type="molecule type" value="Genomic_DNA"/>
</dbReference>
<dbReference type="CDD" id="cd00318">
    <property type="entry name" value="Phosphoglycerate_kinase"/>
    <property type="match status" value="1"/>
</dbReference>
<dbReference type="PANTHER" id="PTHR11406">
    <property type="entry name" value="PHOSPHOGLYCERATE KINASE"/>
    <property type="match status" value="1"/>
</dbReference>
<dbReference type="InterPro" id="IPR036043">
    <property type="entry name" value="Phosphoglycerate_kinase_sf"/>
</dbReference>
<dbReference type="SUPFAM" id="SSF53748">
    <property type="entry name" value="Phosphoglycerate kinase"/>
    <property type="match status" value="1"/>
</dbReference>
<comment type="caution">
    <text evidence="16">The sequence shown here is derived from an EMBL/GenBank/DDBJ whole genome shotgun (WGS) entry which is preliminary data.</text>
</comment>
<dbReference type="HAMAP" id="MF_00145">
    <property type="entry name" value="Phosphoglyc_kinase"/>
    <property type="match status" value="1"/>
</dbReference>
<evidence type="ECO:0000256" key="9">
    <source>
        <dbReference type="ARBA" id="ARBA00022777"/>
    </source>
</evidence>
<keyword evidence="7 12" id="KW-0808">Transferase</keyword>
<dbReference type="PROSITE" id="PS00111">
    <property type="entry name" value="PGLYCERATE_KINASE"/>
    <property type="match status" value="1"/>
</dbReference>
<dbReference type="PANTHER" id="PTHR11406:SF23">
    <property type="entry name" value="PHOSPHOGLYCERATE KINASE 1, CHLOROPLASTIC-RELATED"/>
    <property type="match status" value="1"/>
</dbReference>
<keyword evidence="11 12" id="KW-0324">Glycolysis</keyword>
<dbReference type="HOGENOM" id="CLU_025427_0_2_11"/>
<feature type="binding site" evidence="13">
    <location>
        <position position="119"/>
    </location>
    <ligand>
        <name>(2R)-3-phosphoglycerate</name>
        <dbReference type="ChEBI" id="CHEBI:58272"/>
    </ligand>
</feature>
<dbReference type="Proteomes" id="UP000006001">
    <property type="component" value="Unassembled WGS sequence"/>
</dbReference>
<gene>
    <name evidence="12 16" type="primary">pgk</name>
    <name evidence="16" type="ORF">HMPREF0762_00134</name>
</gene>
<dbReference type="GO" id="GO:0006096">
    <property type="term" value="P:glycolytic process"/>
    <property type="evidence" value="ECO:0007669"/>
    <property type="project" value="UniProtKB-UniRule"/>
</dbReference>
<dbReference type="GO" id="GO:0006094">
    <property type="term" value="P:gluconeogenesis"/>
    <property type="evidence" value="ECO:0007669"/>
    <property type="project" value="TreeGrafter"/>
</dbReference>
<dbReference type="AlphaFoldDB" id="D0WEA9"/>
<dbReference type="InterPro" id="IPR015911">
    <property type="entry name" value="Phosphoglycerate_kinase_CS"/>
</dbReference>
<feature type="binding site" evidence="13">
    <location>
        <position position="36"/>
    </location>
    <ligand>
        <name>(2R)-3-phosphoglycerate</name>
        <dbReference type="ChEBI" id="CHEBI:58272"/>
    </ligand>
</feature>
<dbReference type="UniPathway" id="UPA00109">
    <property type="reaction ID" value="UER00185"/>
</dbReference>
<dbReference type="InterPro" id="IPR015824">
    <property type="entry name" value="Phosphoglycerate_kinase_N"/>
</dbReference>
<keyword evidence="17" id="KW-1185">Reference proteome</keyword>
<dbReference type="FunFam" id="3.40.50.1260:FF:000003">
    <property type="entry name" value="Phosphoglycerate kinase"/>
    <property type="match status" value="1"/>
</dbReference>
<comment type="subunit">
    <text evidence="4 12">Monomer.</text>
</comment>
<feature type="binding site" evidence="12 13">
    <location>
        <begin position="59"/>
        <end position="62"/>
    </location>
    <ligand>
        <name>substrate</name>
    </ligand>
</feature>
<evidence type="ECO:0000256" key="14">
    <source>
        <dbReference type="PIRSR" id="PIRSR000724-2"/>
    </source>
</evidence>
<evidence type="ECO:0000256" key="15">
    <source>
        <dbReference type="RuleBase" id="RU000532"/>
    </source>
</evidence>
<keyword evidence="12" id="KW-0963">Cytoplasm</keyword>
<dbReference type="Gene3D" id="3.40.50.1260">
    <property type="entry name" value="Phosphoglycerate kinase, N-terminal domain"/>
    <property type="match status" value="2"/>
</dbReference>
<dbReference type="OrthoDB" id="9808460at2"/>
<feature type="binding site" evidence="13">
    <location>
        <position position="152"/>
    </location>
    <ligand>
        <name>(2R)-3-phosphoglycerate</name>
        <dbReference type="ChEBI" id="CHEBI:58272"/>
    </ligand>
</feature>
<evidence type="ECO:0000256" key="3">
    <source>
        <dbReference type="ARBA" id="ARBA00008982"/>
    </source>
</evidence>
<name>D0WEA9_SLAES</name>
<feature type="binding site" evidence="12 14">
    <location>
        <position position="202"/>
    </location>
    <ligand>
        <name>ATP</name>
        <dbReference type="ChEBI" id="CHEBI:30616"/>
    </ligand>
</feature>
<dbReference type="RefSeq" id="WP_006361382.1">
    <property type="nucleotide sequence ID" value="NZ_GG700630.1"/>
</dbReference>
<evidence type="ECO:0000256" key="10">
    <source>
        <dbReference type="ARBA" id="ARBA00022840"/>
    </source>
</evidence>
<accession>D0WEA9</accession>
<evidence type="ECO:0000256" key="11">
    <source>
        <dbReference type="ARBA" id="ARBA00023152"/>
    </source>
</evidence>
<evidence type="ECO:0000256" key="4">
    <source>
        <dbReference type="ARBA" id="ARBA00011245"/>
    </source>
</evidence>
<feature type="binding site" evidence="12">
    <location>
        <position position="152"/>
    </location>
    <ligand>
        <name>substrate</name>
    </ligand>
</feature>
<feature type="binding site" evidence="12 14">
    <location>
        <begin position="351"/>
        <end position="354"/>
    </location>
    <ligand>
        <name>ATP</name>
        <dbReference type="ChEBI" id="CHEBI:30616"/>
    </ligand>
</feature>
<dbReference type="eggNOG" id="COG0126">
    <property type="taxonomic scope" value="Bacteria"/>
</dbReference>
<keyword evidence="10 12" id="KW-0067">ATP-binding</keyword>
<evidence type="ECO:0000313" key="17">
    <source>
        <dbReference type="Proteomes" id="UP000006001"/>
    </source>
</evidence>
<proteinExistence type="inferred from homology"/>
<evidence type="ECO:0000256" key="8">
    <source>
        <dbReference type="ARBA" id="ARBA00022741"/>
    </source>
</evidence>
<keyword evidence="9 12" id="KW-0418">Kinase</keyword>
<comment type="pathway">
    <text evidence="2 12">Carbohydrate degradation; glycolysis; pyruvate from D-glyceraldehyde 3-phosphate: step 2/5.</text>
</comment>
<dbReference type="GeneID" id="85006810"/>
<sequence>MPIQSVETAEVAGKRVLVRVDFNVPVTDGRVTDDTRIKAALPTIEHLVERGAKVVLMSHFGRPRGTGFEADFSLAPAAARLSELIGRPVAMASDVTGEDARAKVAELSDGAVVLLENLRFDAREKKNDPTFCEELAAFGDLYVNDAFGCAHRAHASTTGVAKLLPAYAGFLLSAEVETLSSVLDAPERPFVAILGGSKVSDKVGVIESLMDKADVIIVGGGMCFTFLLGQGKAIGASLKEDDWVDRSQDMLARAEEVGCAIMLPEDVVCADRFAEDANVVTCSVDAMPADMMGLDIGPATEASYAAAIARAKTVFWNGPMGVFEMKPFAHGTKAVADAMAANEAATTIVGGGDSVAAVNMFGMASEMSFISTGGGAAMELVEGKALPGVEALRR</sequence>
<dbReference type="InterPro" id="IPR001576">
    <property type="entry name" value="Phosphoglycerate_kinase"/>
</dbReference>
<dbReference type="GO" id="GO:0005524">
    <property type="term" value="F:ATP binding"/>
    <property type="evidence" value="ECO:0007669"/>
    <property type="project" value="UniProtKB-KW"/>
</dbReference>
<evidence type="ECO:0000313" key="16">
    <source>
        <dbReference type="EMBL" id="EEZ62047.1"/>
    </source>
</evidence>
<feature type="binding site" evidence="12">
    <location>
        <position position="36"/>
    </location>
    <ligand>
        <name>substrate</name>
    </ligand>
</feature>
<dbReference type="PIRSF" id="PIRSF000724">
    <property type="entry name" value="Pgk"/>
    <property type="match status" value="1"/>
</dbReference>
<dbReference type="GO" id="GO:0004618">
    <property type="term" value="F:phosphoglycerate kinase activity"/>
    <property type="evidence" value="ECO:0007669"/>
    <property type="project" value="UniProtKB-UniRule"/>
</dbReference>
<reference evidence="16" key="1">
    <citation type="submission" date="2009-10" db="EMBL/GenBank/DDBJ databases">
        <authorList>
            <person name="Weinstock G."/>
            <person name="Sodergren E."/>
            <person name="Clifton S."/>
            <person name="Fulton L."/>
            <person name="Fulton B."/>
            <person name="Courtney L."/>
            <person name="Fronick C."/>
            <person name="Harrison M."/>
            <person name="Strong C."/>
            <person name="Farmer C."/>
            <person name="Delahaunty K."/>
            <person name="Markovic C."/>
            <person name="Hall O."/>
            <person name="Minx P."/>
            <person name="Tomlinson C."/>
            <person name="Mitreva M."/>
            <person name="Nelson J."/>
            <person name="Hou S."/>
            <person name="Wollam A."/>
            <person name="Pepin K.H."/>
            <person name="Johnson M."/>
            <person name="Bhonagiri V."/>
            <person name="Nash W.E."/>
            <person name="Warren W."/>
            <person name="Chinwalla A."/>
            <person name="Mardis E.R."/>
            <person name="Wilson R.K."/>
        </authorList>
    </citation>
    <scope>NUCLEOTIDE SEQUENCE [LARGE SCALE GENOMIC DNA]</scope>
    <source>
        <strain evidence="16">ATCC 700122</strain>
    </source>
</reference>
<evidence type="ECO:0000256" key="7">
    <source>
        <dbReference type="ARBA" id="ARBA00022679"/>
    </source>
</evidence>
<dbReference type="STRING" id="649764.HMPREF0762_00134"/>
<evidence type="ECO:0000256" key="12">
    <source>
        <dbReference type="HAMAP-Rule" id="MF_00145"/>
    </source>
</evidence>
<dbReference type="Pfam" id="PF00162">
    <property type="entry name" value="PGK"/>
    <property type="match status" value="1"/>
</dbReference>
<organism evidence="16 17">
    <name type="scientific">Slackia exigua (strain ATCC 700122 / DSM 15923 / CIP 105133 / JCM 11022 / KCTC 5966 / S-7)</name>
    <dbReference type="NCBI Taxonomy" id="649764"/>
    <lineage>
        <taxon>Bacteria</taxon>
        <taxon>Bacillati</taxon>
        <taxon>Actinomycetota</taxon>
        <taxon>Coriobacteriia</taxon>
        <taxon>Eggerthellales</taxon>
        <taxon>Eggerthellaceae</taxon>
        <taxon>Slackia</taxon>
    </lineage>
</organism>
<feature type="binding site" evidence="12">
    <location>
        <position position="119"/>
    </location>
    <ligand>
        <name>substrate</name>
    </ligand>
</feature>
<dbReference type="PRINTS" id="PR00477">
    <property type="entry name" value="PHGLYCKINASE"/>
</dbReference>
<evidence type="ECO:0000256" key="5">
    <source>
        <dbReference type="ARBA" id="ARBA00013061"/>
    </source>
</evidence>
<feature type="binding site" evidence="12 14">
    <location>
        <position position="293"/>
    </location>
    <ligand>
        <name>ATP</name>
        <dbReference type="ChEBI" id="CHEBI:30616"/>
    </ligand>
</feature>
<feature type="binding site" evidence="12 14">
    <location>
        <position position="324"/>
    </location>
    <ligand>
        <name>ATP</name>
        <dbReference type="ChEBI" id="CHEBI:30616"/>
    </ligand>
</feature>